<dbReference type="EMBL" id="LNZC01000029">
    <property type="protein sequence ID" value="KTD76203.1"/>
    <property type="molecule type" value="Genomic_DNA"/>
</dbReference>
<dbReference type="STRING" id="45076.Lwor_2321"/>
<dbReference type="PROSITE" id="PS50109">
    <property type="entry name" value="HIS_KIN"/>
    <property type="match status" value="1"/>
</dbReference>
<evidence type="ECO:0000256" key="3">
    <source>
        <dbReference type="ARBA" id="ARBA00021495"/>
    </source>
</evidence>
<dbReference type="AlphaFoldDB" id="A0A0W1A4B0"/>
<feature type="domain" description="CheW-like" evidence="12">
    <location>
        <begin position="456"/>
        <end position="597"/>
    </location>
</feature>
<sequence length="761" mass="84195">MNDEDDEIIKEFLTECNEHLDNLDNGFVAIEQDASDPKILSAIFRSIHTIKGGAGMLAFNKLEKLTHAAESLLSLLRDGKITLETQITTNLLHTVDAVRSMLACIAETGQDGEEEYLSLIETLHQLQSINEQPSLPNVTESEQVSSETEAQDIQNASEELSSQHELSSVDSHEFSEHSDTRDASFNSISNTDPAHLSEIKATNLVDSTIRINVELLDKLMNLVGELVLSRNQILQFISMDSDASFISVSQRLNLITSELQEGVMKTRMQPIGNVWGKFPRVIRDLATSCQKKVALQMLGKETELDKTLIEAIKDPLTHIVRNSVDHGIERPEVRKALGKPEEGTLSLKAYHEGGHVNIEITDDGGGISSEKVKEKAVAKGLITKEHASRMSERDALYLIFLPGLSTAEKVTNVSGRGVGMDVVRTNIERINGTIDIQSKVGESTTIKVKIPLTLAIIPALIVTCDRNRYAIPQVNLLELVRLECSQIKQDIKFIKDTPVYKLRGKLLPLVYLAKELELPHLSQLKEINESINIVVLQAGETHFGLIVDNINDTQEIVVKPLSKLLKNVTAFAGATIMGDGKISLILDVMGLARKAGLLPNNMQSKKIPHMSHEASESGEKQTLLLLRSGNHSLMAVPLSKVDRIEEFHESNIETAGKQEVVQYRNSIMPLVRLDHYIDGHSTTAESREKVQVIVYSRDQRNFGLIVDHVYDIVEGTFMLDSQITRKGVSGTAVVENKVTEILDVESIIHSVLPTYFDSASA</sequence>
<dbReference type="PATRIC" id="fig|45076.6.peg.2549"/>
<dbReference type="SMART" id="SM00387">
    <property type="entry name" value="HATPase_c"/>
    <property type="match status" value="1"/>
</dbReference>
<feature type="domain" description="Histidine kinase" evidence="11">
    <location>
        <begin position="210"/>
        <end position="454"/>
    </location>
</feature>
<dbReference type="Gene3D" id="2.40.50.180">
    <property type="entry name" value="CheA-289, Domain 4"/>
    <property type="match status" value="1"/>
</dbReference>
<dbReference type="SMART" id="SM00260">
    <property type="entry name" value="CheW"/>
    <property type="match status" value="2"/>
</dbReference>
<dbReference type="SUPFAM" id="SSF55874">
    <property type="entry name" value="ATPase domain of HSP90 chaperone/DNA topoisomerase II/histidine kinase"/>
    <property type="match status" value="1"/>
</dbReference>
<evidence type="ECO:0000256" key="1">
    <source>
        <dbReference type="ARBA" id="ARBA00000085"/>
    </source>
</evidence>
<reference evidence="14 15" key="1">
    <citation type="submission" date="2015-11" db="EMBL/GenBank/DDBJ databases">
        <title>Genomic analysis of 38 Legionella species identifies large and diverse effector repertoires.</title>
        <authorList>
            <person name="Burstein D."/>
            <person name="Amaro F."/>
            <person name="Zusman T."/>
            <person name="Lifshitz Z."/>
            <person name="Cohen O."/>
            <person name="Gilbert J.A."/>
            <person name="Pupko T."/>
            <person name="Shuman H.A."/>
            <person name="Segal G."/>
        </authorList>
    </citation>
    <scope>NUCLEOTIDE SEQUENCE [LARGE SCALE GENOMIC DNA]</scope>
    <source>
        <strain evidence="14 15">ATCC 49508</strain>
    </source>
</reference>
<evidence type="ECO:0000313" key="15">
    <source>
        <dbReference type="Proteomes" id="UP000054662"/>
    </source>
</evidence>
<feature type="compositionally biased region" description="Basic and acidic residues" evidence="10">
    <location>
        <begin position="170"/>
        <end position="182"/>
    </location>
</feature>
<dbReference type="GO" id="GO:0000155">
    <property type="term" value="F:phosphorelay sensor kinase activity"/>
    <property type="evidence" value="ECO:0007669"/>
    <property type="project" value="InterPro"/>
</dbReference>
<dbReference type="Gene3D" id="1.10.287.560">
    <property type="entry name" value="Histidine kinase CheA-like, homodimeric domain"/>
    <property type="match status" value="1"/>
</dbReference>
<dbReference type="InterPro" id="IPR051315">
    <property type="entry name" value="Bact_Chemotaxis_CheA"/>
</dbReference>
<comment type="function">
    <text evidence="8">Involved in the transmission of sensory signals from the chemoreceptors to the flagellar motors. CheA is autophosphorylated; it can transfer its phosphate group to either CheB or CheY.</text>
</comment>
<dbReference type="InterPro" id="IPR036061">
    <property type="entry name" value="CheW-like_dom_sf"/>
</dbReference>
<dbReference type="GO" id="GO:0006935">
    <property type="term" value="P:chemotaxis"/>
    <property type="evidence" value="ECO:0007669"/>
    <property type="project" value="InterPro"/>
</dbReference>
<dbReference type="SMART" id="SM01231">
    <property type="entry name" value="H-kinase_dim"/>
    <property type="match status" value="1"/>
</dbReference>
<gene>
    <name evidence="14" type="ORF">Lwor_2321</name>
</gene>
<dbReference type="SUPFAM" id="SSF50341">
    <property type="entry name" value="CheW-like"/>
    <property type="match status" value="2"/>
</dbReference>
<feature type="compositionally biased region" description="Low complexity" evidence="10">
    <location>
        <begin position="138"/>
        <end position="148"/>
    </location>
</feature>
<dbReference type="Pfam" id="PF01584">
    <property type="entry name" value="CheW"/>
    <property type="match status" value="2"/>
</dbReference>
<dbReference type="Pfam" id="PF02895">
    <property type="entry name" value="H-kinase_dim"/>
    <property type="match status" value="1"/>
</dbReference>
<evidence type="ECO:0000259" key="13">
    <source>
        <dbReference type="PROSITE" id="PS50894"/>
    </source>
</evidence>
<evidence type="ECO:0000259" key="11">
    <source>
        <dbReference type="PROSITE" id="PS50109"/>
    </source>
</evidence>
<keyword evidence="7" id="KW-0902">Two-component regulatory system</keyword>
<feature type="domain" description="HPt" evidence="13">
    <location>
        <begin position="1"/>
        <end position="105"/>
    </location>
</feature>
<dbReference type="PROSITE" id="PS50851">
    <property type="entry name" value="CHEW"/>
    <property type="match status" value="2"/>
</dbReference>
<dbReference type="Gene3D" id="2.30.30.40">
    <property type="entry name" value="SH3 Domains"/>
    <property type="match status" value="1"/>
</dbReference>
<dbReference type="EC" id="2.7.13.3" evidence="2"/>
<evidence type="ECO:0000259" key="12">
    <source>
        <dbReference type="PROSITE" id="PS50851"/>
    </source>
</evidence>
<dbReference type="CDD" id="cd00731">
    <property type="entry name" value="CheA_reg"/>
    <property type="match status" value="1"/>
</dbReference>
<dbReference type="PROSITE" id="PS50894">
    <property type="entry name" value="HPT"/>
    <property type="match status" value="1"/>
</dbReference>
<accession>A0A0W1A4B0</accession>
<dbReference type="PANTHER" id="PTHR43395:SF1">
    <property type="entry name" value="CHEMOTAXIS PROTEIN CHEA"/>
    <property type="match status" value="1"/>
</dbReference>
<dbReference type="InterPro" id="IPR002545">
    <property type="entry name" value="CheW-lke_dom"/>
</dbReference>
<dbReference type="Gene3D" id="1.20.120.160">
    <property type="entry name" value="HPT domain"/>
    <property type="match status" value="1"/>
</dbReference>
<comment type="catalytic activity">
    <reaction evidence="1">
        <text>ATP + protein L-histidine = ADP + protein N-phospho-L-histidine.</text>
        <dbReference type="EC" id="2.7.13.3"/>
    </reaction>
</comment>
<proteinExistence type="predicted"/>
<keyword evidence="5 14" id="KW-0808">Transferase</keyword>
<feature type="domain" description="CheW-like" evidence="12">
    <location>
        <begin position="620"/>
        <end position="753"/>
    </location>
</feature>
<dbReference type="InterPro" id="IPR036641">
    <property type="entry name" value="HPT_dom_sf"/>
</dbReference>
<dbReference type="SMART" id="SM00073">
    <property type="entry name" value="HPT"/>
    <property type="match status" value="1"/>
</dbReference>
<evidence type="ECO:0000256" key="7">
    <source>
        <dbReference type="ARBA" id="ARBA00023012"/>
    </source>
</evidence>
<dbReference type="PRINTS" id="PR00344">
    <property type="entry name" value="BCTRLSENSOR"/>
</dbReference>
<dbReference type="InterPro" id="IPR008207">
    <property type="entry name" value="Sig_transdc_His_kin_Hpt_dom"/>
</dbReference>
<dbReference type="FunFam" id="3.30.565.10:FF:000016">
    <property type="entry name" value="Chemotaxis protein CheA, putative"/>
    <property type="match status" value="1"/>
</dbReference>
<evidence type="ECO:0000256" key="6">
    <source>
        <dbReference type="ARBA" id="ARBA00022777"/>
    </source>
</evidence>
<protein>
    <recommendedName>
        <fullName evidence="3">Chemotaxis protein CheA</fullName>
        <ecNumber evidence="2">2.7.13.3</ecNumber>
    </recommendedName>
</protein>
<dbReference type="GO" id="GO:0005737">
    <property type="term" value="C:cytoplasm"/>
    <property type="evidence" value="ECO:0007669"/>
    <property type="project" value="InterPro"/>
</dbReference>
<dbReference type="SUPFAM" id="SSF47226">
    <property type="entry name" value="Histidine-containing phosphotransfer domain, HPT domain"/>
    <property type="match status" value="1"/>
</dbReference>
<evidence type="ECO:0000256" key="2">
    <source>
        <dbReference type="ARBA" id="ARBA00012438"/>
    </source>
</evidence>
<dbReference type="InterPro" id="IPR037006">
    <property type="entry name" value="CheA-like_homodim_sf"/>
</dbReference>
<evidence type="ECO:0000256" key="4">
    <source>
        <dbReference type="ARBA" id="ARBA00022553"/>
    </source>
</evidence>
<feature type="modified residue" description="Phosphohistidine" evidence="9">
    <location>
        <position position="48"/>
    </location>
</feature>
<dbReference type="InterPro" id="IPR005467">
    <property type="entry name" value="His_kinase_dom"/>
</dbReference>
<dbReference type="CDD" id="cd00088">
    <property type="entry name" value="HPT"/>
    <property type="match status" value="1"/>
</dbReference>
<dbReference type="InterPro" id="IPR036097">
    <property type="entry name" value="HisK_dim/P_sf"/>
</dbReference>
<dbReference type="OrthoDB" id="9803176at2"/>
<keyword evidence="4 9" id="KW-0597">Phosphoprotein</keyword>
<dbReference type="Proteomes" id="UP000054662">
    <property type="component" value="Unassembled WGS sequence"/>
</dbReference>
<feature type="region of interest" description="Disordered" evidence="10">
    <location>
        <begin position="131"/>
        <end position="189"/>
    </location>
</feature>
<evidence type="ECO:0000256" key="5">
    <source>
        <dbReference type="ARBA" id="ARBA00022679"/>
    </source>
</evidence>
<evidence type="ECO:0000256" key="8">
    <source>
        <dbReference type="ARBA" id="ARBA00035100"/>
    </source>
</evidence>
<keyword evidence="15" id="KW-1185">Reference proteome</keyword>
<dbReference type="SUPFAM" id="SSF47384">
    <property type="entry name" value="Homodimeric domain of signal transducing histidine kinase"/>
    <property type="match status" value="1"/>
</dbReference>
<comment type="caution">
    <text evidence="14">The sequence shown here is derived from an EMBL/GenBank/DDBJ whole genome shotgun (WGS) entry which is preliminary data.</text>
</comment>
<dbReference type="InterPro" id="IPR003594">
    <property type="entry name" value="HATPase_dom"/>
</dbReference>
<dbReference type="RefSeq" id="WP_058494088.1">
    <property type="nucleotide sequence ID" value="NZ_CBCRUR010000026.1"/>
</dbReference>
<dbReference type="Gene3D" id="3.30.565.10">
    <property type="entry name" value="Histidine kinase-like ATPase, C-terminal domain"/>
    <property type="match status" value="1"/>
</dbReference>
<dbReference type="InterPro" id="IPR036890">
    <property type="entry name" value="HATPase_C_sf"/>
</dbReference>
<dbReference type="Pfam" id="PF02518">
    <property type="entry name" value="HATPase_c"/>
    <property type="match status" value="1"/>
</dbReference>
<dbReference type="PANTHER" id="PTHR43395">
    <property type="entry name" value="SENSOR HISTIDINE KINASE CHEA"/>
    <property type="match status" value="1"/>
</dbReference>
<dbReference type="InterPro" id="IPR004105">
    <property type="entry name" value="CheA-like_dim"/>
</dbReference>
<feature type="compositionally biased region" description="Low complexity" evidence="10">
    <location>
        <begin position="157"/>
        <end position="168"/>
    </location>
</feature>
<evidence type="ECO:0000313" key="14">
    <source>
        <dbReference type="EMBL" id="KTD76203.1"/>
    </source>
</evidence>
<keyword evidence="6 14" id="KW-0418">Kinase</keyword>
<dbReference type="InterPro" id="IPR004358">
    <property type="entry name" value="Sig_transdc_His_kin-like_C"/>
</dbReference>
<dbReference type="CDD" id="cd16916">
    <property type="entry name" value="HATPase_CheA-like"/>
    <property type="match status" value="1"/>
</dbReference>
<organism evidence="14 15">
    <name type="scientific">Legionella worsleiensis</name>
    <dbReference type="NCBI Taxonomy" id="45076"/>
    <lineage>
        <taxon>Bacteria</taxon>
        <taxon>Pseudomonadati</taxon>
        <taxon>Pseudomonadota</taxon>
        <taxon>Gammaproteobacteria</taxon>
        <taxon>Legionellales</taxon>
        <taxon>Legionellaceae</taxon>
        <taxon>Legionella</taxon>
    </lineage>
</organism>
<evidence type="ECO:0000256" key="10">
    <source>
        <dbReference type="SAM" id="MobiDB-lite"/>
    </source>
</evidence>
<dbReference type="Pfam" id="PF01627">
    <property type="entry name" value="Hpt"/>
    <property type="match status" value="1"/>
</dbReference>
<evidence type="ECO:0000256" key="9">
    <source>
        <dbReference type="PROSITE-ProRule" id="PRU00110"/>
    </source>
</evidence>
<name>A0A0W1A4B0_9GAMM</name>